<feature type="compositionally biased region" description="Polar residues" evidence="1">
    <location>
        <begin position="388"/>
        <end position="398"/>
    </location>
</feature>
<evidence type="ECO:0000313" key="2">
    <source>
        <dbReference type="EMBL" id="KAB1632294.1"/>
    </source>
</evidence>
<organism evidence="2 3">
    <name type="scientific">Pseudoclavibacter caeni</name>
    <dbReference type="NCBI Taxonomy" id="908846"/>
    <lineage>
        <taxon>Bacteria</taxon>
        <taxon>Bacillati</taxon>
        <taxon>Actinomycetota</taxon>
        <taxon>Actinomycetes</taxon>
        <taxon>Micrococcales</taxon>
        <taxon>Microbacteriaceae</taxon>
        <taxon>Pseudoclavibacter</taxon>
    </lineage>
</organism>
<gene>
    <name evidence="2" type="ORF">F8O02_04560</name>
</gene>
<dbReference type="RefSeq" id="WP_158036072.1">
    <property type="nucleotide sequence ID" value="NZ_BAAAZV010000017.1"/>
</dbReference>
<protein>
    <submittedName>
        <fullName evidence="2">DUF4192 family protein</fullName>
    </submittedName>
</protein>
<feature type="region of interest" description="Disordered" evidence="1">
    <location>
        <begin position="378"/>
        <end position="398"/>
    </location>
</feature>
<reference evidence="2 3" key="1">
    <citation type="submission" date="2019-09" db="EMBL/GenBank/DDBJ databases">
        <title>Phylogeny of genus Pseudoclavibacter and closely related genus.</title>
        <authorList>
            <person name="Li Y."/>
        </authorList>
    </citation>
    <scope>NUCLEOTIDE SEQUENCE [LARGE SCALE GENOMIC DNA]</scope>
    <source>
        <strain evidence="2 3">JCM 16921</strain>
    </source>
</reference>
<dbReference type="InterPro" id="IPR025447">
    <property type="entry name" value="DUF4192"/>
</dbReference>
<name>A0A7C8FUL0_9MICO</name>
<sequence length="398" mass="42905">MKTTVLRPSSSAQLLAALPALAGFTPRRDLVVVLFAGRRSRGCFRVDLPVPGDARTDRELARVVLDLLARLPEVTGVMPVACTPLRCTETDGHPHRSLHKAIAEALSAAGVRLLDSCFIAADGWGSFLDPGVPVEGRPLALIEQEPMRLDAMLAIDHAVTDLDDAGVPPAADPDWAERTGAAVVERERRLPARLRLQDAERACEVDLLDLLERLGRQAGAFPESDPRLQRLVVDLAVVAGVDVLREMLLLGLAFGPDAIVQARQRLGGMAVRGPALMPVIERILDEPLAFLLQGLVVTPPDRGRLHRATEVLRLALGRVAGGRRDELVAMLAWLWWALGVSSVAERLVAPIRRRRPDLLLVLLFGWESAEGLLPQWATTAESGDPAPASTQSSDAGAS</sequence>
<proteinExistence type="predicted"/>
<dbReference type="Proteomes" id="UP000481339">
    <property type="component" value="Unassembled WGS sequence"/>
</dbReference>
<comment type="caution">
    <text evidence="2">The sequence shown here is derived from an EMBL/GenBank/DDBJ whole genome shotgun (WGS) entry which is preliminary data.</text>
</comment>
<dbReference type="Pfam" id="PF13830">
    <property type="entry name" value="DUF4192"/>
    <property type="match status" value="1"/>
</dbReference>
<keyword evidence="3" id="KW-1185">Reference proteome</keyword>
<dbReference type="EMBL" id="WBKA01000003">
    <property type="protein sequence ID" value="KAB1632294.1"/>
    <property type="molecule type" value="Genomic_DNA"/>
</dbReference>
<evidence type="ECO:0000313" key="3">
    <source>
        <dbReference type="Proteomes" id="UP000481339"/>
    </source>
</evidence>
<accession>A0A7C8FUL0</accession>
<evidence type="ECO:0000256" key="1">
    <source>
        <dbReference type="SAM" id="MobiDB-lite"/>
    </source>
</evidence>
<dbReference type="AlphaFoldDB" id="A0A7C8FUL0"/>
<dbReference type="OrthoDB" id="4954868at2"/>